<name>A0A9W6HQ26_9MICO</name>
<reference evidence="4" key="2">
    <citation type="submission" date="2023-01" db="EMBL/GenBank/DDBJ databases">
        <authorList>
            <person name="Sun Q."/>
            <person name="Evtushenko L."/>
        </authorList>
    </citation>
    <scope>NUCLEOTIDE SEQUENCE</scope>
    <source>
        <strain evidence="4">VKM Ac-1958</strain>
    </source>
</reference>
<dbReference type="Pfam" id="PF01408">
    <property type="entry name" value="GFO_IDH_MocA"/>
    <property type="match status" value="1"/>
</dbReference>
<evidence type="ECO:0000259" key="3">
    <source>
        <dbReference type="Pfam" id="PF22725"/>
    </source>
</evidence>
<evidence type="ECO:0000313" key="4">
    <source>
        <dbReference type="EMBL" id="GLK00821.1"/>
    </source>
</evidence>
<dbReference type="InterPro" id="IPR000683">
    <property type="entry name" value="Gfo/Idh/MocA-like_OxRdtase_N"/>
</dbReference>
<proteinExistence type="predicted"/>
<dbReference type="Pfam" id="PF22725">
    <property type="entry name" value="GFO_IDH_MocA_C3"/>
    <property type="match status" value="1"/>
</dbReference>
<keyword evidence="5" id="KW-1185">Reference proteome</keyword>
<dbReference type="Proteomes" id="UP001142325">
    <property type="component" value="Unassembled WGS sequence"/>
</dbReference>
<keyword evidence="1" id="KW-0520">NAD</keyword>
<organism evidence="4 5">
    <name type="scientific">Microbacterium keratanolyticum</name>
    <dbReference type="NCBI Taxonomy" id="67574"/>
    <lineage>
        <taxon>Bacteria</taxon>
        <taxon>Bacillati</taxon>
        <taxon>Actinomycetota</taxon>
        <taxon>Actinomycetes</taxon>
        <taxon>Micrococcales</taxon>
        <taxon>Microbacteriaceae</taxon>
        <taxon>Microbacterium</taxon>
    </lineage>
</organism>
<dbReference type="InterPro" id="IPR055170">
    <property type="entry name" value="GFO_IDH_MocA-like_dom"/>
</dbReference>
<dbReference type="AlphaFoldDB" id="A0A9W6HQ26"/>
<accession>A0A9W6HQ26</accession>
<dbReference type="InterPro" id="IPR052515">
    <property type="entry name" value="Gfo/Idh/MocA_Oxidoreductase"/>
</dbReference>
<evidence type="ECO:0000256" key="1">
    <source>
        <dbReference type="ARBA" id="ARBA00023027"/>
    </source>
</evidence>
<feature type="domain" description="Gfo/Idh/MocA-like oxidoreductase N-terminal" evidence="2">
    <location>
        <begin position="2"/>
        <end position="116"/>
    </location>
</feature>
<dbReference type="Gene3D" id="3.30.360.10">
    <property type="entry name" value="Dihydrodipicolinate Reductase, domain 2"/>
    <property type="match status" value="1"/>
</dbReference>
<dbReference type="SUPFAM" id="SSF55347">
    <property type="entry name" value="Glyceraldehyde-3-phosphate dehydrogenase-like, C-terminal domain"/>
    <property type="match status" value="1"/>
</dbReference>
<reference evidence="4" key="1">
    <citation type="journal article" date="2014" name="Int. J. Syst. Evol. Microbiol.">
        <title>Complete genome sequence of Corynebacterium casei LMG S-19264T (=DSM 44701T), isolated from a smear-ripened cheese.</title>
        <authorList>
            <consortium name="US DOE Joint Genome Institute (JGI-PGF)"/>
            <person name="Walter F."/>
            <person name="Albersmeier A."/>
            <person name="Kalinowski J."/>
            <person name="Ruckert C."/>
        </authorList>
    </citation>
    <scope>NUCLEOTIDE SEQUENCE</scope>
    <source>
        <strain evidence="4">VKM Ac-1958</strain>
    </source>
</reference>
<gene>
    <name evidence="4" type="ORF">GCM10017596_05360</name>
</gene>
<sequence>MDVLLIGAGAYARAHAQAIKDSPGLRLAAVVDRDAQRATELAAELGVAAYDDVEEACAQVRPEIATVVVPTAAHVEVALRALRSDVHVLLEKPLARSAEECEVMESEALSRGLLVDVVSQRRFQAGGAAVKDALSAGLLGRIGTAHLDTSVWRDDSYFTDAEWRGRAAAGGGNLLNHGWHALDLLVWFLGAPDDARGYRRTSRVPGVDVEESLAAALRFPGGCLGVLEASLVARGGPRMRLTLTGDRGTAWVEDASAGITYVDDDGVLHEQRWRSVDADEALREQYLAFARAITAGDPLRVGLAGALHTMRTAELVLAAVTEG</sequence>
<dbReference type="PANTHER" id="PTHR43249:SF1">
    <property type="entry name" value="D-GLUCOSIDE 3-DEHYDROGENASE"/>
    <property type="match status" value="1"/>
</dbReference>
<comment type="caution">
    <text evidence="4">The sequence shown here is derived from an EMBL/GenBank/DDBJ whole genome shotgun (WGS) entry which is preliminary data.</text>
</comment>
<feature type="domain" description="GFO/IDH/MocA-like oxidoreductase" evidence="3">
    <location>
        <begin position="129"/>
        <end position="250"/>
    </location>
</feature>
<evidence type="ECO:0000259" key="2">
    <source>
        <dbReference type="Pfam" id="PF01408"/>
    </source>
</evidence>
<dbReference type="PANTHER" id="PTHR43249">
    <property type="entry name" value="UDP-N-ACETYL-2-AMINO-2-DEOXY-D-GLUCURONATE OXIDASE"/>
    <property type="match status" value="1"/>
</dbReference>
<dbReference type="GO" id="GO:0000166">
    <property type="term" value="F:nucleotide binding"/>
    <property type="evidence" value="ECO:0007669"/>
    <property type="project" value="InterPro"/>
</dbReference>
<dbReference type="SUPFAM" id="SSF51735">
    <property type="entry name" value="NAD(P)-binding Rossmann-fold domains"/>
    <property type="match status" value="1"/>
</dbReference>
<dbReference type="Gene3D" id="3.40.50.720">
    <property type="entry name" value="NAD(P)-binding Rossmann-like Domain"/>
    <property type="match status" value="1"/>
</dbReference>
<protein>
    <submittedName>
        <fullName evidence="4">Oxidoreductase</fullName>
    </submittedName>
</protein>
<dbReference type="InterPro" id="IPR036291">
    <property type="entry name" value="NAD(P)-bd_dom_sf"/>
</dbReference>
<dbReference type="RefSeq" id="WP_204938505.1">
    <property type="nucleotide sequence ID" value="NZ_BAAAUM010000001.1"/>
</dbReference>
<dbReference type="EMBL" id="BSET01000001">
    <property type="protein sequence ID" value="GLK00821.1"/>
    <property type="molecule type" value="Genomic_DNA"/>
</dbReference>
<evidence type="ECO:0000313" key="5">
    <source>
        <dbReference type="Proteomes" id="UP001142325"/>
    </source>
</evidence>